<dbReference type="RefSeq" id="WP_265048157.1">
    <property type="nucleotide sequence ID" value="NZ_CP100390.1"/>
</dbReference>
<reference evidence="2" key="1">
    <citation type="submission" date="2022-06" db="EMBL/GenBank/DDBJ databases">
        <title>Alkalimarinus sp. nov., isolated from gut of a Alitta virens.</title>
        <authorList>
            <person name="Yang A.I."/>
            <person name="Shin N.-R."/>
        </authorList>
    </citation>
    <scope>NUCLEOTIDE SEQUENCE</scope>
    <source>
        <strain evidence="2">A2M4</strain>
    </source>
</reference>
<sequence>MSLPLAVSGEENTADEGNNTTGVSDGGDASDEGKIAPLETAKRVHLSPESMKQAALADESVKSQIVWLQSSERSEGESAFLALELYENSAESQGAVILIHGAEQHLNWPNVIKPLRTLLTDDGWYTLSIMLPYKDSASVPARDLQAKVNETVEASDTAPRFSGRYAKFDIAKKEGGEEVGGDAAENVDGENDLNSAETSVDDEAEPTETAADLAAEDSGEDVIDISANEKEVVPTAIPFEEKVQMRLKSALDYVAKKSYQNIVLVGYQQGAQGVLTYLSKNKGFLPEEGVSVIWVDAQLTETQQLDFGKLGGDSFPLKILDVVDSSSRTGVAEGKRRSGQAKRNSYTGYSLVKLPIADMGSMEVSTLTQRIRSWLKVNAPGMQTAVKKTN</sequence>
<gene>
    <name evidence="2" type="ORF">NKI27_02665</name>
</gene>
<dbReference type="GO" id="GO:0016787">
    <property type="term" value="F:hydrolase activity"/>
    <property type="evidence" value="ECO:0007669"/>
    <property type="project" value="UniProtKB-KW"/>
</dbReference>
<protein>
    <submittedName>
        <fullName evidence="2">Alpha/beta hydrolase family protein</fullName>
    </submittedName>
</protein>
<keyword evidence="3" id="KW-1185">Reference proteome</keyword>
<organism evidence="2 3">
    <name type="scientific">Alkalimarinus alittae</name>
    <dbReference type="NCBI Taxonomy" id="2961619"/>
    <lineage>
        <taxon>Bacteria</taxon>
        <taxon>Pseudomonadati</taxon>
        <taxon>Pseudomonadota</taxon>
        <taxon>Gammaproteobacteria</taxon>
        <taxon>Alteromonadales</taxon>
        <taxon>Alteromonadaceae</taxon>
        <taxon>Alkalimarinus</taxon>
    </lineage>
</organism>
<feature type="region of interest" description="Disordered" evidence="1">
    <location>
        <begin position="176"/>
        <end position="206"/>
    </location>
</feature>
<name>A0ABY6N3L8_9ALTE</name>
<keyword evidence="2" id="KW-0378">Hydrolase</keyword>
<feature type="compositionally biased region" description="Acidic residues" evidence="1">
    <location>
        <begin position="177"/>
        <end position="191"/>
    </location>
</feature>
<dbReference type="EMBL" id="CP100390">
    <property type="protein sequence ID" value="UZE96674.1"/>
    <property type="molecule type" value="Genomic_DNA"/>
</dbReference>
<proteinExistence type="predicted"/>
<accession>A0ABY6N3L8</accession>
<dbReference type="Pfam" id="PF12048">
    <property type="entry name" value="DUF3530"/>
    <property type="match status" value="1"/>
</dbReference>
<dbReference type="InterPro" id="IPR022529">
    <property type="entry name" value="DUF3530"/>
</dbReference>
<feature type="region of interest" description="Disordered" evidence="1">
    <location>
        <begin position="1"/>
        <end position="40"/>
    </location>
</feature>
<dbReference type="Proteomes" id="UP001163739">
    <property type="component" value="Chromosome"/>
</dbReference>
<evidence type="ECO:0000313" key="3">
    <source>
        <dbReference type="Proteomes" id="UP001163739"/>
    </source>
</evidence>
<evidence type="ECO:0000313" key="2">
    <source>
        <dbReference type="EMBL" id="UZE96674.1"/>
    </source>
</evidence>
<evidence type="ECO:0000256" key="1">
    <source>
        <dbReference type="SAM" id="MobiDB-lite"/>
    </source>
</evidence>